<protein>
    <submittedName>
        <fullName evidence="1">Uncharacterized protein</fullName>
    </submittedName>
</protein>
<proteinExistence type="predicted"/>
<evidence type="ECO:0000313" key="1">
    <source>
        <dbReference type="EMBL" id="ORA23024.1"/>
    </source>
</evidence>
<keyword evidence="2" id="KW-1185">Reference proteome</keyword>
<comment type="caution">
    <text evidence="1">The sequence shown here is derived from an EMBL/GenBank/DDBJ whole genome shotgun (WGS) entry which is preliminary data.</text>
</comment>
<reference evidence="1 2" key="1">
    <citation type="submission" date="2017-02" db="EMBL/GenBank/DDBJ databases">
        <title>The new phylogeny of genus Mycobacterium.</title>
        <authorList>
            <person name="Tortoli E."/>
            <person name="Trovato A."/>
            <person name="Cirillo D.M."/>
        </authorList>
    </citation>
    <scope>NUCLEOTIDE SEQUENCE [LARGE SCALE GENOMIC DNA]</scope>
    <source>
        <strain evidence="1 2">DSM 45057</strain>
    </source>
</reference>
<evidence type="ECO:0000313" key="2">
    <source>
        <dbReference type="Proteomes" id="UP000192284"/>
    </source>
</evidence>
<dbReference type="EMBL" id="MVHE01000008">
    <property type="protein sequence ID" value="ORA23024.1"/>
    <property type="molecule type" value="Genomic_DNA"/>
</dbReference>
<dbReference type="Gene3D" id="2.40.10.10">
    <property type="entry name" value="Trypsin-like serine proteases"/>
    <property type="match status" value="1"/>
</dbReference>
<dbReference type="AlphaFoldDB" id="A0A1W9ZZ53"/>
<name>A0A1W9ZZ53_MYCAN</name>
<dbReference type="InterPro" id="IPR043504">
    <property type="entry name" value="Peptidase_S1_PA_chymotrypsin"/>
</dbReference>
<dbReference type="Proteomes" id="UP000192284">
    <property type="component" value="Unassembled WGS sequence"/>
</dbReference>
<organism evidence="1 2">
    <name type="scientific">Mycobacterium angelicum</name>
    <dbReference type="NCBI Taxonomy" id="470074"/>
    <lineage>
        <taxon>Bacteria</taxon>
        <taxon>Bacillati</taxon>
        <taxon>Actinomycetota</taxon>
        <taxon>Actinomycetes</taxon>
        <taxon>Mycobacteriales</taxon>
        <taxon>Mycobacteriaceae</taxon>
        <taxon>Mycobacterium</taxon>
    </lineage>
</organism>
<accession>A0A1W9ZZ53</accession>
<gene>
    <name evidence="1" type="ORF">BST12_08485</name>
</gene>
<sequence>MSSVAPIETDATDFHTYALTAGHCRANPASGYARDKPSGLTGDSVRTVFAPPRTGGPDYALIDFGTNSLASAFIIEQPHALRR</sequence>